<dbReference type="InterPro" id="IPR039927">
    <property type="entry name" value="Ribosomal_mL43"/>
</dbReference>
<dbReference type="InterPro" id="IPR007741">
    <property type="entry name" value="Ribosomal_mL43/mS25/NADH_DH"/>
</dbReference>
<dbReference type="Proteomes" id="UP001497392">
    <property type="component" value="Unassembled WGS sequence"/>
</dbReference>
<evidence type="ECO:0000313" key="9">
    <source>
        <dbReference type="EMBL" id="CAL5220160.1"/>
    </source>
</evidence>
<comment type="subcellular location">
    <subcellularLocation>
        <location evidence="1">Mitochondrion</location>
    </subcellularLocation>
</comment>
<name>A0ABP1FJL8_9CHLO</name>
<evidence type="ECO:0000259" key="8">
    <source>
        <dbReference type="SMART" id="SM00916"/>
    </source>
</evidence>
<sequence length="132" mass="14877">MARQGVWQLNRLTVNFCNFSGSSRGVRQFVEELLPTFRSENPQLNVVEALRPGHHPYLKAEYRNGTVRNVGVKNESEEEVLRQAMTLRSSAGRSTHVKVKERHVQPSQGGQRASPSVQGMWSADTHAQHRTA</sequence>
<keyword evidence="4" id="KW-0496">Mitochondrion</keyword>
<gene>
    <name evidence="9" type="primary">g2125</name>
    <name evidence="9" type="ORF">VP750_LOCUS1819</name>
</gene>
<protein>
    <recommendedName>
        <fullName evidence="6">Large ribosomal subunit protein mL43</fullName>
    </recommendedName>
</protein>
<dbReference type="PANTHER" id="PTHR21396:SF2">
    <property type="entry name" value="LARGE RIBOSOMAL SUBUNIT PROTEIN ML43"/>
    <property type="match status" value="1"/>
</dbReference>
<evidence type="ECO:0000256" key="3">
    <source>
        <dbReference type="ARBA" id="ARBA00022980"/>
    </source>
</evidence>
<evidence type="ECO:0000256" key="2">
    <source>
        <dbReference type="ARBA" id="ARBA00006073"/>
    </source>
</evidence>
<evidence type="ECO:0000256" key="1">
    <source>
        <dbReference type="ARBA" id="ARBA00004173"/>
    </source>
</evidence>
<keyword evidence="5" id="KW-0687">Ribonucleoprotein</keyword>
<dbReference type="SUPFAM" id="SSF52833">
    <property type="entry name" value="Thioredoxin-like"/>
    <property type="match status" value="1"/>
</dbReference>
<comment type="similarity">
    <text evidence="2">Belongs to the mitochondrion-specific ribosomal protein mL43 family.</text>
</comment>
<feature type="domain" description="Ribosomal protein/NADH dehydrogenase" evidence="8">
    <location>
        <begin position="18"/>
        <end position="91"/>
    </location>
</feature>
<feature type="compositionally biased region" description="Polar residues" evidence="7">
    <location>
        <begin position="105"/>
        <end position="119"/>
    </location>
</feature>
<dbReference type="Pfam" id="PF05047">
    <property type="entry name" value="L51_S25_CI-B8"/>
    <property type="match status" value="1"/>
</dbReference>
<comment type="caution">
    <text evidence="9">The sequence shown here is derived from an EMBL/GenBank/DDBJ whole genome shotgun (WGS) entry which is preliminary data.</text>
</comment>
<reference evidence="9 10" key="1">
    <citation type="submission" date="2024-06" db="EMBL/GenBank/DDBJ databases">
        <authorList>
            <person name="Kraege A."/>
            <person name="Thomma B."/>
        </authorList>
    </citation>
    <scope>NUCLEOTIDE SEQUENCE [LARGE SCALE GENOMIC DNA]</scope>
</reference>
<evidence type="ECO:0000256" key="5">
    <source>
        <dbReference type="ARBA" id="ARBA00023274"/>
    </source>
</evidence>
<dbReference type="InterPro" id="IPR036249">
    <property type="entry name" value="Thioredoxin-like_sf"/>
</dbReference>
<dbReference type="PANTHER" id="PTHR21396">
    <property type="entry name" value="39S RIBOSOMAL PROTEIN L43"/>
    <property type="match status" value="1"/>
</dbReference>
<organism evidence="9 10">
    <name type="scientific">Coccomyxa viridis</name>
    <dbReference type="NCBI Taxonomy" id="1274662"/>
    <lineage>
        <taxon>Eukaryota</taxon>
        <taxon>Viridiplantae</taxon>
        <taxon>Chlorophyta</taxon>
        <taxon>core chlorophytes</taxon>
        <taxon>Trebouxiophyceae</taxon>
        <taxon>Trebouxiophyceae incertae sedis</taxon>
        <taxon>Coccomyxaceae</taxon>
        <taxon>Coccomyxa</taxon>
    </lineage>
</organism>
<keyword evidence="3" id="KW-0689">Ribosomal protein</keyword>
<dbReference type="SMART" id="SM00916">
    <property type="entry name" value="L51_S25_CI-B8"/>
    <property type="match status" value="1"/>
</dbReference>
<proteinExistence type="inferred from homology"/>
<evidence type="ECO:0000256" key="4">
    <source>
        <dbReference type="ARBA" id="ARBA00023128"/>
    </source>
</evidence>
<evidence type="ECO:0000313" key="10">
    <source>
        <dbReference type="Proteomes" id="UP001497392"/>
    </source>
</evidence>
<dbReference type="Gene3D" id="3.40.30.10">
    <property type="entry name" value="Glutaredoxin"/>
    <property type="match status" value="1"/>
</dbReference>
<evidence type="ECO:0000256" key="6">
    <source>
        <dbReference type="ARBA" id="ARBA00035188"/>
    </source>
</evidence>
<evidence type="ECO:0000256" key="7">
    <source>
        <dbReference type="SAM" id="MobiDB-lite"/>
    </source>
</evidence>
<dbReference type="EMBL" id="CAXHTA020000003">
    <property type="protein sequence ID" value="CAL5220160.1"/>
    <property type="molecule type" value="Genomic_DNA"/>
</dbReference>
<feature type="region of interest" description="Disordered" evidence="7">
    <location>
        <begin position="88"/>
        <end position="132"/>
    </location>
</feature>
<keyword evidence="10" id="KW-1185">Reference proteome</keyword>
<accession>A0ABP1FJL8</accession>